<dbReference type="GO" id="GO:0045047">
    <property type="term" value="P:protein targeting to ER"/>
    <property type="evidence" value="ECO:0007669"/>
    <property type="project" value="InterPro"/>
</dbReference>
<keyword evidence="2" id="KW-0472">Membrane</keyword>
<name>A0A0C3B8X3_SERVB</name>
<dbReference type="Proteomes" id="UP000054097">
    <property type="component" value="Unassembled WGS sequence"/>
</dbReference>
<dbReference type="PIRSF" id="PIRSF008756">
    <property type="entry name" value="P_tr_PHO88"/>
    <property type="match status" value="1"/>
</dbReference>
<keyword evidence="4" id="KW-1185">Reference proteome</keyword>
<dbReference type="GO" id="GO:0005739">
    <property type="term" value="C:mitochondrion"/>
    <property type="evidence" value="ECO:0007669"/>
    <property type="project" value="TreeGrafter"/>
</dbReference>
<evidence type="ECO:0008006" key="5">
    <source>
        <dbReference type="Google" id="ProtNLM"/>
    </source>
</evidence>
<dbReference type="STRING" id="933852.A0A0C3B8X3"/>
<evidence type="ECO:0000313" key="4">
    <source>
        <dbReference type="Proteomes" id="UP000054097"/>
    </source>
</evidence>
<dbReference type="AlphaFoldDB" id="A0A0C3B8X3"/>
<feature type="transmembrane region" description="Helical" evidence="2">
    <location>
        <begin position="20"/>
        <end position="42"/>
    </location>
</feature>
<proteinExistence type="predicted"/>
<dbReference type="Pfam" id="PF10032">
    <property type="entry name" value="Pho88"/>
    <property type="match status" value="1"/>
</dbReference>
<organism evidence="3 4">
    <name type="scientific">Serendipita vermifera MAFF 305830</name>
    <dbReference type="NCBI Taxonomy" id="933852"/>
    <lineage>
        <taxon>Eukaryota</taxon>
        <taxon>Fungi</taxon>
        <taxon>Dikarya</taxon>
        <taxon>Basidiomycota</taxon>
        <taxon>Agaricomycotina</taxon>
        <taxon>Agaricomycetes</taxon>
        <taxon>Sebacinales</taxon>
        <taxon>Serendipitaceae</taxon>
        <taxon>Serendipita</taxon>
    </lineage>
</organism>
<dbReference type="EMBL" id="KN824278">
    <property type="protein sequence ID" value="KIM33260.1"/>
    <property type="molecule type" value="Genomic_DNA"/>
</dbReference>
<evidence type="ECO:0000256" key="2">
    <source>
        <dbReference type="SAM" id="Phobius"/>
    </source>
</evidence>
<dbReference type="InterPro" id="IPR012098">
    <property type="entry name" value="SND3_fun"/>
</dbReference>
<feature type="transmembrane region" description="Helical" evidence="2">
    <location>
        <begin position="87"/>
        <end position="105"/>
    </location>
</feature>
<dbReference type="OrthoDB" id="18139at2759"/>
<dbReference type="GO" id="GO:0005783">
    <property type="term" value="C:endoplasmic reticulum"/>
    <property type="evidence" value="ECO:0007669"/>
    <property type="project" value="InterPro"/>
</dbReference>
<sequence length="176" mass="19473">MISLGAMQLAKKVPFDDPNVLTVVRIGYLASQALCVGVYLYISYKIKQKNDMTVLKYVEPKNPLSSDQPNLVVTTNRDYDLEETSKLLRAVYMGVAMMTFLHLYMKYTQPLFVQGLMGIKGLYEAKPVALYIFGKPAEGDLKRPFKQPPGMFGANSPATDKASIAAAEGKPAPKEE</sequence>
<reference evidence="4" key="2">
    <citation type="submission" date="2015-01" db="EMBL/GenBank/DDBJ databases">
        <title>Evolutionary Origins and Diversification of the Mycorrhizal Mutualists.</title>
        <authorList>
            <consortium name="DOE Joint Genome Institute"/>
            <consortium name="Mycorrhizal Genomics Consortium"/>
            <person name="Kohler A."/>
            <person name="Kuo A."/>
            <person name="Nagy L.G."/>
            <person name="Floudas D."/>
            <person name="Copeland A."/>
            <person name="Barry K.W."/>
            <person name="Cichocki N."/>
            <person name="Veneault-Fourrey C."/>
            <person name="LaButti K."/>
            <person name="Lindquist E.A."/>
            <person name="Lipzen A."/>
            <person name="Lundell T."/>
            <person name="Morin E."/>
            <person name="Murat C."/>
            <person name="Riley R."/>
            <person name="Ohm R."/>
            <person name="Sun H."/>
            <person name="Tunlid A."/>
            <person name="Henrissat B."/>
            <person name="Grigoriev I.V."/>
            <person name="Hibbett D.S."/>
            <person name="Martin F."/>
        </authorList>
    </citation>
    <scope>NUCLEOTIDE SEQUENCE [LARGE SCALE GENOMIC DNA]</scope>
    <source>
        <strain evidence="4">MAFF 305830</strain>
    </source>
</reference>
<dbReference type="PANTHER" id="PTHR28112:SF1">
    <property type="entry name" value="SRP-INDEPENDENT TARGETING PROTEIN 3"/>
    <property type="match status" value="1"/>
</dbReference>
<accession>A0A0C3B8X3</accession>
<evidence type="ECO:0000313" key="3">
    <source>
        <dbReference type="EMBL" id="KIM33260.1"/>
    </source>
</evidence>
<protein>
    <recommendedName>
        <fullName evidence="5">Inorganic phosphate transporter</fullName>
    </recommendedName>
</protein>
<gene>
    <name evidence="3" type="ORF">M408DRAFT_326041</name>
</gene>
<evidence type="ECO:0000256" key="1">
    <source>
        <dbReference type="SAM" id="MobiDB-lite"/>
    </source>
</evidence>
<dbReference type="PANTHER" id="PTHR28112">
    <property type="entry name" value="SRP-INDEPENDENT TARGETING PROTEIN 3"/>
    <property type="match status" value="1"/>
</dbReference>
<feature type="region of interest" description="Disordered" evidence="1">
    <location>
        <begin position="144"/>
        <end position="176"/>
    </location>
</feature>
<keyword evidence="2" id="KW-0812">Transmembrane</keyword>
<keyword evidence="2" id="KW-1133">Transmembrane helix</keyword>
<dbReference type="HOGENOM" id="CLU_099163_0_0_1"/>
<reference evidence="3 4" key="1">
    <citation type="submission" date="2014-04" db="EMBL/GenBank/DDBJ databases">
        <authorList>
            <consortium name="DOE Joint Genome Institute"/>
            <person name="Kuo A."/>
            <person name="Zuccaro A."/>
            <person name="Kohler A."/>
            <person name="Nagy L.G."/>
            <person name="Floudas D."/>
            <person name="Copeland A."/>
            <person name="Barry K.W."/>
            <person name="Cichocki N."/>
            <person name="Veneault-Fourrey C."/>
            <person name="LaButti K."/>
            <person name="Lindquist E.A."/>
            <person name="Lipzen A."/>
            <person name="Lundell T."/>
            <person name="Morin E."/>
            <person name="Murat C."/>
            <person name="Sun H."/>
            <person name="Tunlid A."/>
            <person name="Henrissat B."/>
            <person name="Grigoriev I.V."/>
            <person name="Hibbett D.S."/>
            <person name="Martin F."/>
            <person name="Nordberg H.P."/>
            <person name="Cantor M.N."/>
            <person name="Hua S.X."/>
        </authorList>
    </citation>
    <scope>NUCLEOTIDE SEQUENCE [LARGE SCALE GENOMIC DNA]</scope>
    <source>
        <strain evidence="3 4">MAFF 305830</strain>
    </source>
</reference>